<proteinExistence type="inferred from homology"/>
<dbReference type="InterPro" id="IPR011256">
    <property type="entry name" value="Reg_factor_effector_dom_sf"/>
</dbReference>
<dbReference type="Proteomes" id="UP000728185">
    <property type="component" value="Unassembled WGS sequence"/>
</dbReference>
<dbReference type="EMBL" id="LUCM01003779">
    <property type="protein sequence ID" value="KAA0195355.1"/>
    <property type="molecule type" value="Genomic_DNA"/>
</dbReference>
<evidence type="ECO:0000313" key="8">
    <source>
        <dbReference type="Proteomes" id="UP000728185"/>
    </source>
</evidence>
<protein>
    <recommendedName>
        <fullName evidence="6">Heme-binding protein 1</fullName>
    </recommendedName>
</protein>
<comment type="subunit">
    <text evidence="3">Monomer.</text>
</comment>
<evidence type="ECO:0000256" key="5">
    <source>
        <dbReference type="ARBA" id="ARBA00037673"/>
    </source>
</evidence>
<sequence length="181" mass="20767">MGGETECAPYEVVQKWDSENVELRKYPARKWVCTSSTASKLDDVMNSSFFKLFRYIRGTNAPSLKVAMTKPVLTEIRPAENTRERVIIMGFYIPEEFQANPPEPTEDGVFILERGEMKVYCRNYGGFSNDSKLCENARKLSATLDDLGKQYDTDPYFFAGYDPPFRLFGRRNEVLLLAKNV</sequence>
<evidence type="ECO:0000256" key="1">
    <source>
        <dbReference type="ARBA" id="ARBA00004496"/>
    </source>
</evidence>
<dbReference type="PANTHER" id="PTHR11220">
    <property type="entry name" value="HEME-BINDING PROTEIN-RELATED"/>
    <property type="match status" value="1"/>
</dbReference>
<dbReference type="OrthoDB" id="6424451at2759"/>
<evidence type="ECO:0000256" key="3">
    <source>
        <dbReference type="ARBA" id="ARBA00011245"/>
    </source>
</evidence>
<dbReference type="AlphaFoldDB" id="A0A8E0RX80"/>
<comment type="similarity">
    <text evidence="2">Belongs to the HEBP family.</text>
</comment>
<dbReference type="InterPro" id="IPR006917">
    <property type="entry name" value="SOUL_heme-bd"/>
</dbReference>
<dbReference type="Pfam" id="PF04832">
    <property type="entry name" value="SOUL"/>
    <property type="match status" value="1"/>
</dbReference>
<dbReference type="Gene3D" id="3.20.80.10">
    <property type="entry name" value="Regulatory factor, effector binding domain"/>
    <property type="match status" value="1"/>
</dbReference>
<evidence type="ECO:0000256" key="4">
    <source>
        <dbReference type="ARBA" id="ARBA00022490"/>
    </source>
</evidence>
<name>A0A8E0RX80_9TREM</name>
<gene>
    <name evidence="7" type="ORF">FBUS_06801</name>
</gene>
<evidence type="ECO:0000256" key="6">
    <source>
        <dbReference type="ARBA" id="ARBA00040755"/>
    </source>
</evidence>
<dbReference type="PANTHER" id="PTHR11220:SF1">
    <property type="entry name" value="HEME-BINDING PROTEIN 2"/>
    <property type="match status" value="1"/>
</dbReference>
<comment type="caution">
    <text evidence="7">The sequence shown here is derived from an EMBL/GenBank/DDBJ whole genome shotgun (WGS) entry which is preliminary data.</text>
</comment>
<keyword evidence="8" id="KW-1185">Reference proteome</keyword>
<evidence type="ECO:0000313" key="7">
    <source>
        <dbReference type="EMBL" id="KAA0195355.1"/>
    </source>
</evidence>
<organism evidence="7 8">
    <name type="scientific">Fasciolopsis buskii</name>
    <dbReference type="NCBI Taxonomy" id="27845"/>
    <lineage>
        <taxon>Eukaryota</taxon>
        <taxon>Metazoa</taxon>
        <taxon>Spiralia</taxon>
        <taxon>Lophotrochozoa</taxon>
        <taxon>Platyhelminthes</taxon>
        <taxon>Trematoda</taxon>
        <taxon>Digenea</taxon>
        <taxon>Plagiorchiida</taxon>
        <taxon>Echinostomata</taxon>
        <taxon>Echinostomatoidea</taxon>
        <taxon>Fasciolidae</taxon>
        <taxon>Fasciolopsis</taxon>
    </lineage>
</organism>
<reference evidence="7" key="1">
    <citation type="submission" date="2019-05" db="EMBL/GenBank/DDBJ databases">
        <title>Annotation for the trematode Fasciolopsis buski.</title>
        <authorList>
            <person name="Choi Y.-J."/>
        </authorList>
    </citation>
    <scope>NUCLEOTIDE SEQUENCE</scope>
    <source>
        <strain evidence="7">HT</strain>
        <tissue evidence="7">Whole worm</tissue>
    </source>
</reference>
<comment type="function">
    <text evidence="5">May bind free porphyrinogens that may be present in the cell and thus facilitate removal of these potentially toxic compound. Binds with a high affinity to one molecule of heme or porphyrins. It binds metalloporphyrins, free porphyrins and N-methylprotoporphyrin with similar affinities.</text>
</comment>
<dbReference type="FunFam" id="3.20.80.10:FF:000003">
    <property type="entry name" value="Heme-binding protein 1"/>
    <property type="match status" value="1"/>
</dbReference>
<evidence type="ECO:0000256" key="2">
    <source>
        <dbReference type="ARBA" id="ARBA00009817"/>
    </source>
</evidence>
<comment type="subcellular location">
    <subcellularLocation>
        <location evidence="1">Cytoplasm</location>
    </subcellularLocation>
</comment>
<accession>A0A8E0RX80</accession>
<keyword evidence="4" id="KW-0963">Cytoplasm</keyword>
<dbReference type="GO" id="GO:0005737">
    <property type="term" value="C:cytoplasm"/>
    <property type="evidence" value="ECO:0007669"/>
    <property type="project" value="UniProtKB-SubCell"/>
</dbReference>
<dbReference type="SUPFAM" id="SSF55136">
    <property type="entry name" value="Probable bacterial effector-binding domain"/>
    <property type="match status" value="1"/>
</dbReference>